<sequence length="399" mass="42824">MTRAAALIELNDNRCEQIERGRQRAEQGARLATEKIASAKITASKANGGAMPDRHPAEEAAAVLLQCAADVKPQPVTWLWPDWLPAGKLTILAGAAGTGKTTLALNLAAVVSRGGAWPDGSTCTHPGHVLMWSSEDDIGDTLVPRLMAGDANRSTVHFVRSVAKTDGELVPFDPTRDMPLLSERMANMRGVRLLIVDPVMSAVGGDAHRANDVRRDLQPLVDLATRHGCAVIGISHFAKGSGGKSPVERVIGSQAFGALARMVLVTVKEEGAERRILARAKSNIAPDDGGFTYALERVEVAPGIRTNAVMWGERIEGSARDILGEVEQDDDERRSLRDEAREFLAGLLASGPLDARSIRNDAEGAGYSWSTIFRAAHELGVEKEKAGMKGGWRWALPKI</sequence>
<feature type="domain" description="AAA+ ATPase" evidence="1">
    <location>
        <begin position="86"/>
        <end position="270"/>
    </location>
</feature>
<evidence type="ECO:0000313" key="3">
    <source>
        <dbReference type="Proteomes" id="UP001481677"/>
    </source>
</evidence>
<dbReference type="SMART" id="SM00382">
    <property type="entry name" value="AAA"/>
    <property type="match status" value="1"/>
</dbReference>
<dbReference type="InterPro" id="IPR003593">
    <property type="entry name" value="AAA+_ATPase"/>
</dbReference>
<dbReference type="Gene3D" id="3.40.50.300">
    <property type="entry name" value="P-loop containing nucleotide triphosphate hydrolases"/>
    <property type="match status" value="1"/>
</dbReference>
<dbReference type="Proteomes" id="UP001481677">
    <property type="component" value="Unassembled WGS sequence"/>
</dbReference>
<comment type="caution">
    <text evidence="2">The sequence shown here is derived from an EMBL/GenBank/DDBJ whole genome shotgun (WGS) entry which is preliminary data.</text>
</comment>
<reference evidence="2 3" key="1">
    <citation type="submission" date="2024-01" db="EMBL/GenBank/DDBJ databases">
        <title>The diversity of rhizobia nodulating Mimosa spp. in eleven states of Brazil covering several biomes is determined by host plant, location, and edaphic factors.</title>
        <authorList>
            <person name="Rouws L."/>
            <person name="Barauna A."/>
            <person name="Beukes C."/>
            <person name="De Faria S.M."/>
            <person name="Gross E."/>
            <person name="Dos Reis Junior F.B."/>
            <person name="Simon M."/>
            <person name="Maluk M."/>
            <person name="Odee D.W."/>
            <person name="Kenicer G."/>
            <person name="Young J.P.W."/>
            <person name="Reis V.M."/>
            <person name="Zilli J."/>
            <person name="James E.K."/>
        </authorList>
    </citation>
    <scope>NUCLEOTIDE SEQUENCE [LARGE SCALE GENOMIC DNA]</scope>
    <source>
        <strain evidence="2 3">JPY530</strain>
    </source>
</reference>
<dbReference type="RefSeq" id="WP_240057049.1">
    <property type="nucleotide sequence ID" value="NZ_JAZHFZ010000022.1"/>
</dbReference>
<dbReference type="InterPro" id="IPR027417">
    <property type="entry name" value="P-loop_NTPase"/>
</dbReference>
<proteinExistence type="predicted"/>
<evidence type="ECO:0000313" key="2">
    <source>
        <dbReference type="EMBL" id="MEM5344737.1"/>
    </source>
</evidence>
<organism evidence="2 3">
    <name type="scientific">Paraburkholderia azotifigens</name>
    <dbReference type="NCBI Taxonomy" id="2057004"/>
    <lineage>
        <taxon>Bacteria</taxon>
        <taxon>Pseudomonadati</taxon>
        <taxon>Pseudomonadota</taxon>
        <taxon>Betaproteobacteria</taxon>
        <taxon>Burkholderiales</taxon>
        <taxon>Burkholderiaceae</taxon>
        <taxon>Paraburkholderia</taxon>
    </lineage>
</organism>
<protein>
    <submittedName>
        <fullName evidence="2">AAA family ATPase</fullName>
    </submittedName>
</protein>
<name>A0ABU9RCE1_9BURK</name>
<keyword evidence="3" id="KW-1185">Reference proteome</keyword>
<dbReference type="EMBL" id="JAZHGA010000037">
    <property type="protein sequence ID" value="MEM5344737.1"/>
    <property type="molecule type" value="Genomic_DNA"/>
</dbReference>
<accession>A0ABU9RCE1</accession>
<evidence type="ECO:0000259" key="1">
    <source>
        <dbReference type="SMART" id="SM00382"/>
    </source>
</evidence>
<gene>
    <name evidence="2" type="ORF">V4C56_34570</name>
</gene>
<dbReference type="SUPFAM" id="SSF52540">
    <property type="entry name" value="P-loop containing nucleoside triphosphate hydrolases"/>
    <property type="match status" value="1"/>
</dbReference>
<dbReference type="Pfam" id="PF13481">
    <property type="entry name" value="AAA_25"/>
    <property type="match status" value="1"/>
</dbReference>